<feature type="binding site" evidence="1">
    <location>
        <begin position="59"/>
        <end position="60"/>
    </location>
    <ligand>
        <name>substrate</name>
    </ligand>
</feature>
<keyword evidence="5" id="KW-1185">Reference proteome</keyword>
<dbReference type="HAMAP" id="MF_00549">
    <property type="entry name" value="Methylglyoxal_synth"/>
    <property type="match status" value="1"/>
</dbReference>
<dbReference type="NCBIfam" id="NF003559">
    <property type="entry name" value="PRK05234.1"/>
    <property type="match status" value="1"/>
</dbReference>
<evidence type="ECO:0000256" key="1">
    <source>
        <dbReference type="HAMAP-Rule" id="MF_00549"/>
    </source>
</evidence>
<evidence type="ECO:0000259" key="3">
    <source>
        <dbReference type="PROSITE" id="PS51855"/>
    </source>
</evidence>
<comment type="caution">
    <text evidence="4">The sequence shown here is derived from an EMBL/GenBank/DDBJ whole genome shotgun (WGS) entry which is preliminary data.</text>
</comment>
<evidence type="ECO:0000313" key="5">
    <source>
        <dbReference type="Proteomes" id="UP000321798"/>
    </source>
</evidence>
<comment type="function">
    <text evidence="1">Catalyzes the formation of methylglyoxal from dihydroxyacetone phosphate.</text>
</comment>
<sequence length="148" mass="16313">MSPVTHHIALVAHDNKKVDLLRWAEFNRGTLSRHHLYATGTTGTMLEFELGLPVTRLLSGPVGGDQQIGAKIAEGVIDMLVFFWDPLEPQPHDPDVKALLRIGAVWNVPMACNSATADMLISSPMLSEEWTGRPDFTPRTWDGEQPSA</sequence>
<evidence type="ECO:0000313" key="4">
    <source>
        <dbReference type="EMBL" id="GEP68031.1"/>
    </source>
</evidence>
<dbReference type="PANTHER" id="PTHR30492">
    <property type="entry name" value="METHYLGLYOXAL SYNTHASE"/>
    <property type="match status" value="1"/>
</dbReference>
<accession>A0A512PA00</accession>
<feature type="binding site" evidence="1">
    <location>
        <begin position="39"/>
        <end position="42"/>
    </location>
    <ligand>
        <name>substrate</name>
    </ligand>
</feature>
<reference evidence="4 5" key="1">
    <citation type="submission" date="2019-07" db="EMBL/GenBank/DDBJ databases">
        <title>Whole genome shotgun sequence of Cellulomonas soli NBRC 109434.</title>
        <authorList>
            <person name="Hosoyama A."/>
            <person name="Uohara A."/>
            <person name="Ohji S."/>
            <person name="Ichikawa N."/>
        </authorList>
    </citation>
    <scope>NUCLEOTIDE SEQUENCE [LARGE SCALE GENOMIC DNA]</scope>
    <source>
        <strain evidence="4 5">NBRC 109434</strain>
    </source>
</reference>
<feature type="active site" description="Proton donor/acceptor" evidence="1 2">
    <location>
        <position position="65"/>
    </location>
</feature>
<dbReference type="CDD" id="cd01422">
    <property type="entry name" value="MGS"/>
    <property type="match status" value="1"/>
</dbReference>
<organism evidence="4 5">
    <name type="scientific">Cellulomonas soli</name>
    <dbReference type="NCBI Taxonomy" id="931535"/>
    <lineage>
        <taxon>Bacteria</taxon>
        <taxon>Bacillati</taxon>
        <taxon>Actinomycetota</taxon>
        <taxon>Actinomycetes</taxon>
        <taxon>Micrococcales</taxon>
        <taxon>Cellulomonadaceae</taxon>
        <taxon>Cellulomonas</taxon>
    </lineage>
</organism>
<dbReference type="Pfam" id="PF02142">
    <property type="entry name" value="MGS"/>
    <property type="match status" value="1"/>
</dbReference>
<comment type="catalytic activity">
    <reaction evidence="1">
        <text>dihydroxyacetone phosphate = methylglyoxal + phosphate</text>
        <dbReference type="Rhea" id="RHEA:17937"/>
        <dbReference type="ChEBI" id="CHEBI:17158"/>
        <dbReference type="ChEBI" id="CHEBI:43474"/>
        <dbReference type="ChEBI" id="CHEBI:57642"/>
        <dbReference type="EC" id="4.2.3.3"/>
    </reaction>
</comment>
<feature type="domain" description="MGS-like" evidence="3">
    <location>
        <begin position="1"/>
        <end position="148"/>
    </location>
</feature>
<dbReference type="PROSITE" id="PS01335">
    <property type="entry name" value="METHYLGLYOXAL_SYNTH"/>
    <property type="match status" value="1"/>
</dbReference>
<dbReference type="InterPro" id="IPR011607">
    <property type="entry name" value="MGS-like_dom"/>
</dbReference>
<evidence type="ECO:0000256" key="2">
    <source>
        <dbReference type="PIRSR" id="PIRSR006614-1"/>
    </source>
</evidence>
<dbReference type="PANTHER" id="PTHR30492:SF0">
    <property type="entry name" value="METHYLGLYOXAL SYNTHASE"/>
    <property type="match status" value="1"/>
</dbReference>
<dbReference type="SMART" id="SM00851">
    <property type="entry name" value="MGS"/>
    <property type="match status" value="1"/>
</dbReference>
<dbReference type="Gene3D" id="3.40.50.1380">
    <property type="entry name" value="Methylglyoxal synthase-like domain"/>
    <property type="match status" value="1"/>
</dbReference>
<feature type="binding site" evidence="1">
    <location>
        <position position="13"/>
    </location>
    <ligand>
        <name>substrate</name>
    </ligand>
</feature>
<dbReference type="InterPro" id="IPR004363">
    <property type="entry name" value="Methylgl_synth"/>
</dbReference>
<dbReference type="SUPFAM" id="SSF52335">
    <property type="entry name" value="Methylglyoxal synthase-like"/>
    <property type="match status" value="1"/>
</dbReference>
<name>A0A512PA00_9CELL</name>
<dbReference type="GO" id="GO:0005829">
    <property type="term" value="C:cytosol"/>
    <property type="evidence" value="ECO:0007669"/>
    <property type="project" value="TreeGrafter"/>
</dbReference>
<dbReference type="Proteomes" id="UP000321798">
    <property type="component" value="Unassembled WGS sequence"/>
</dbReference>
<proteinExistence type="inferred from homology"/>
<dbReference type="RefSeq" id="WP_146951791.1">
    <property type="nucleotide sequence ID" value="NZ_BAABBJ010000015.1"/>
</dbReference>
<dbReference type="EC" id="4.2.3.3" evidence="1"/>
<feature type="binding site" evidence="1">
    <location>
        <position position="92"/>
    </location>
    <ligand>
        <name>substrate</name>
    </ligand>
</feature>
<dbReference type="InterPro" id="IPR036914">
    <property type="entry name" value="MGS-like_dom_sf"/>
</dbReference>
<protein>
    <recommendedName>
        <fullName evidence="1">Methylglyoxal synthase</fullName>
        <shortName evidence="1">MGS</shortName>
        <ecNumber evidence="1">4.2.3.3</ecNumber>
    </recommendedName>
</protein>
<dbReference type="NCBIfam" id="TIGR00160">
    <property type="entry name" value="MGSA"/>
    <property type="match status" value="1"/>
</dbReference>
<feature type="binding site" evidence="1">
    <location>
        <position position="17"/>
    </location>
    <ligand>
        <name>substrate</name>
    </ligand>
</feature>
<dbReference type="PROSITE" id="PS51855">
    <property type="entry name" value="MGS"/>
    <property type="match status" value="1"/>
</dbReference>
<dbReference type="InterPro" id="IPR018148">
    <property type="entry name" value="Methylglyoxal_synth_AS"/>
</dbReference>
<dbReference type="AlphaFoldDB" id="A0A512PA00"/>
<dbReference type="PIRSF" id="PIRSF006614">
    <property type="entry name" value="Methylglyox_syn"/>
    <property type="match status" value="1"/>
</dbReference>
<dbReference type="GO" id="GO:0019242">
    <property type="term" value="P:methylglyoxal biosynthetic process"/>
    <property type="evidence" value="ECO:0007669"/>
    <property type="project" value="UniProtKB-UniRule"/>
</dbReference>
<keyword evidence="1" id="KW-0456">Lyase</keyword>
<comment type="similarity">
    <text evidence="1">Belongs to the methylglyoxal synthase family.</text>
</comment>
<dbReference type="GO" id="GO:0008929">
    <property type="term" value="F:methylglyoxal synthase activity"/>
    <property type="evidence" value="ECO:0007669"/>
    <property type="project" value="UniProtKB-UniRule"/>
</dbReference>
<dbReference type="OrthoDB" id="9787147at2"/>
<gene>
    <name evidence="1 4" type="primary">mgsA</name>
    <name evidence="4" type="ORF">CSO01_07460</name>
</gene>
<dbReference type="EMBL" id="BKAL01000002">
    <property type="protein sequence ID" value="GEP68031.1"/>
    <property type="molecule type" value="Genomic_DNA"/>
</dbReference>